<dbReference type="EMBL" id="JADBJN010000001">
    <property type="protein sequence ID" value="KAG5682568.1"/>
    <property type="molecule type" value="Genomic_DNA"/>
</dbReference>
<dbReference type="PROSITE" id="PS50888">
    <property type="entry name" value="BHLH"/>
    <property type="match status" value="1"/>
</dbReference>
<dbReference type="Pfam" id="PF00010">
    <property type="entry name" value="HLH"/>
    <property type="match status" value="1"/>
</dbReference>
<reference evidence="4" key="1">
    <citation type="submission" date="2021-03" db="EMBL/GenBank/DDBJ databases">
        <title>Chromosome level genome of the anhydrobiotic midge Polypedilum vanderplanki.</title>
        <authorList>
            <person name="Yoshida Y."/>
            <person name="Kikawada T."/>
            <person name="Gusev O."/>
        </authorList>
    </citation>
    <scope>NUCLEOTIDE SEQUENCE</scope>
    <source>
        <strain evidence="4">NIAS01</strain>
        <tissue evidence="4">Whole body or cell culture</tissue>
    </source>
</reference>
<protein>
    <recommendedName>
        <fullName evidence="3">BHLH domain-containing protein</fullName>
    </recommendedName>
</protein>
<dbReference type="SMART" id="SM00353">
    <property type="entry name" value="HLH"/>
    <property type="match status" value="1"/>
</dbReference>
<feature type="compositionally biased region" description="Low complexity" evidence="2">
    <location>
        <begin position="290"/>
        <end position="301"/>
    </location>
</feature>
<dbReference type="InterPro" id="IPR050283">
    <property type="entry name" value="E-box_TF_Regulators"/>
</dbReference>
<organism evidence="4 5">
    <name type="scientific">Polypedilum vanderplanki</name>
    <name type="common">Sleeping chironomid midge</name>
    <dbReference type="NCBI Taxonomy" id="319348"/>
    <lineage>
        <taxon>Eukaryota</taxon>
        <taxon>Metazoa</taxon>
        <taxon>Ecdysozoa</taxon>
        <taxon>Arthropoda</taxon>
        <taxon>Hexapoda</taxon>
        <taxon>Insecta</taxon>
        <taxon>Pterygota</taxon>
        <taxon>Neoptera</taxon>
        <taxon>Endopterygota</taxon>
        <taxon>Diptera</taxon>
        <taxon>Nematocera</taxon>
        <taxon>Chironomoidea</taxon>
        <taxon>Chironomidae</taxon>
        <taxon>Chironominae</taxon>
        <taxon>Polypedilum</taxon>
        <taxon>Polypedilum</taxon>
    </lineage>
</organism>
<feature type="region of interest" description="Disordered" evidence="2">
    <location>
        <begin position="275"/>
        <end position="301"/>
    </location>
</feature>
<dbReference type="PANTHER" id="PTHR23349:SF108">
    <property type="entry name" value="BHLH DOMAIN-CONTAINING PROTEIN"/>
    <property type="match status" value="1"/>
</dbReference>
<dbReference type="InterPro" id="IPR036638">
    <property type="entry name" value="HLH_DNA-bd_sf"/>
</dbReference>
<evidence type="ECO:0000256" key="1">
    <source>
        <dbReference type="ARBA" id="ARBA00023125"/>
    </source>
</evidence>
<feature type="region of interest" description="Disordered" evidence="2">
    <location>
        <begin position="144"/>
        <end position="177"/>
    </location>
</feature>
<evidence type="ECO:0000313" key="4">
    <source>
        <dbReference type="EMBL" id="KAG5682568.1"/>
    </source>
</evidence>
<dbReference type="GO" id="GO:0046983">
    <property type="term" value="F:protein dimerization activity"/>
    <property type="evidence" value="ECO:0007669"/>
    <property type="project" value="InterPro"/>
</dbReference>
<evidence type="ECO:0000256" key="2">
    <source>
        <dbReference type="SAM" id="MobiDB-lite"/>
    </source>
</evidence>
<feature type="compositionally biased region" description="Polar residues" evidence="2">
    <location>
        <begin position="144"/>
        <end position="158"/>
    </location>
</feature>
<name>A0A9J6CKV4_POLVA</name>
<dbReference type="Proteomes" id="UP001107558">
    <property type="component" value="Chromosome 1"/>
</dbReference>
<dbReference type="GO" id="GO:0000981">
    <property type="term" value="F:DNA-binding transcription factor activity, RNA polymerase II-specific"/>
    <property type="evidence" value="ECO:0007669"/>
    <property type="project" value="TreeGrafter"/>
</dbReference>
<keyword evidence="1" id="KW-0238">DNA-binding</keyword>
<accession>A0A9J6CKV4</accession>
<sequence length="391" mass="43552">MSILYQMPVIKTESESDEIENSSSSIVIVRKKSKQVLGQISMNQQEQLQQPPQKKRRVSDGASTKVKPPPAVAVARRNARERNRVKQVNNGFSMLRDHIPKEIAETFEQAGRGSAKKLSKVETLRMAVEYIRSLERMLALDTSNDSETSGFHHNNTNFSNMSSISESSLPATPPPENQQPFFYALKPHSGVMETQITIIGGQQYIRIPGTNTFQLVTHDIFENEENIHPNNEFTTIQIHPPPSPNSTTNTNSNIMGSTMNFVNEINSSTSVINTTTATSETPAGSISPYSGHSSLSPAPSHAADNISNNVITEDGQLSCLAVTNDQKLPYNEHLMIHCSNTETSHYDNIILKQEIMDDEGIFDENSLSNEHMIDAMQWWEQQQNLNQAQSP</sequence>
<feature type="domain" description="BHLH" evidence="3">
    <location>
        <begin position="72"/>
        <end position="134"/>
    </location>
</feature>
<dbReference type="OrthoDB" id="5976910at2759"/>
<evidence type="ECO:0000313" key="5">
    <source>
        <dbReference type="Proteomes" id="UP001107558"/>
    </source>
</evidence>
<feature type="region of interest" description="Disordered" evidence="2">
    <location>
        <begin position="39"/>
        <end position="69"/>
    </location>
</feature>
<gene>
    <name evidence="4" type="ORF">PVAND_011913</name>
</gene>
<dbReference type="InterPro" id="IPR011598">
    <property type="entry name" value="bHLH_dom"/>
</dbReference>
<comment type="caution">
    <text evidence="4">The sequence shown here is derived from an EMBL/GenBank/DDBJ whole genome shotgun (WGS) entry which is preliminary data.</text>
</comment>
<dbReference type="SUPFAM" id="SSF47459">
    <property type="entry name" value="HLH, helix-loop-helix DNA-binding domain"/>
    <property type="match status" value="1"/>
</dbReference>
<feature type="compositionally biased region" description="Low complexity" evidence="2">
    <location>
        <begin position="159"/>
        <end position="168"/>
    </location>
</feature>
<dbReference type="GO" id="GO:0000977">
    <property type="term" value="F:RNA polymerase II transcription regulatory region sequence-specific DNA binding"/>
    <property type="evidence" value="ECO:0007669"/>
    <property type="project" value="TreeGrafter"/>
</dbReference>
<dbReference type="PANTHER" id="PTHR23349">
    <property type="entry name" value="BASIC HELIX-LOOP-HELIX TRANSCRIPTION FACTOR, TWIST"/>
    <property type="match status" value="1"/>
</dbReference>
<dbReference type="GO" id="GO:0032502">
    <property type="term" value="P:developmental process"/>
    <property type="evidence" value="ECO:0007669"/>
    <property type="project" value="TreeGrafter"/>
</dbReference>
<proteinExistence type="predicted"/>
<dbReference type="Gene3D" id="4.10.280.10">
    <property type="entry name" value="Helix-loop-helix DNA-binding domain"/>
    <property type="match status" value="1"/>
</dbReference>
<dbReference type="AlphaFoldDB" id="A0A9J6CKV4"/>
<keyword evidence="5" id="KW-1185">Reference proteome</keyword>
<dbReference type="CDD" id="cd19744">
    <property type="entry name" value="bHLH_TS_dAS-C_like"/>
    <property type="match status" value="1"/>
</dbReference>
<evidence type="ECO:0000259" key="3">
    <source>
        <dbReference type="PROSITE" id="PS50888"/>
    </source>
</evidence>